<accession>A0ABW4BKJ5</accession>
<dbReference type="PIRSF" id="PIRSF005902">
    <property type="entry name" value="DNase_TatD"/>
    <property type="match status" value="1"/>
</dbReference>
<evidence type="ECO:0000313" key="4">
    <source>
        <dbReference type="Proteomes" id="UP001597191"/>
    </source>
</evidence>
<organism evidence="3 4">
    <name type="scientific">Lapidilactobacillus gannanensis</name>
    <dbReference type="NCBI Taxonomy" id="2486002"/>
    <lineage>
        <taxon>Bacteria</taxon>
        <taxon>Bacillati</taxon>
        <taxon>Bacillota</taxon>
        <taxon>Bacilli</taxon>
        <taxon>Lactobacillales</taxon>
        <taxon>Lactobacillaceae</taxon>
        <taxon>Lapidilactobacillus</taxon>
    </lineage>
</organism>
<evidence type="ECO:0000313" key="3">
    <source>
        <dbReference type="EMBL" id="MFD1410361.1"/>
    </source>
</evidence>
<dbReference type="PANTHER" id="PTHR46124">
    <property type="entry name" value="D-AMINOACYL-TRNA DEACYLASE"/>
    <property type="match status" value="1"/>
</dbReference>
<keyword evidence="2 3" id="KW-0378">Hydrolase</keyword>
<dbReference type="EMBL" id="JBHTOH010000014">
    <property type="protein sequence ID" value="MFD1410361.1"/>
    <property type="molecule type" value="Genomic_DNA"/>
</dbReference>
<dbReference type="RefSeq" id="WP_125646676.1">
    <property type="nucleotide sequence ID" value="NZ_JBHTOH010000014.1"/>
</dbReference>
<proteinExistence type="predicted"/>
<evidence type="ECO:0000256" key="2">
    <source>
        <dbReference type="ARBA" id="ARBA00022801"/>
    </source>
</evidence>
<dbReference type="CDD" id="cd01310">
    <property type="entry name" value="TatD_DNAse"/>
    <property type="match status" value="1"/>
</dbReference>
<comment type="caution">
    <text evidence="3">The sequence shown here is derived from an EMBL/GenBank/DDBJ whole genome shotgun (WGS) entry which is preliminary data.</text>
</comment>
<dbReference type="InterPro" id="IPR032466">
    <property type="entry name" value="Metal_Hydrolase"/>
</dbReference>
<dbReference type="PANTHER" id="PTHR46124:SF2">
    <property type="entry name" value="D-AMINOACYL-TRNA DEACYLASE"/>
    <property type="match status" value="1"/>
</dbReference>
<dbReference type="EC" id="3.1.-.-" evidence="3"/>
<dbReference type="NCBIfam" id="TIGR00010">
    <property type="entry name" value="YchF/TatD family DNA exonuclease"/>
    <property type="match status" value="1"/>
</dbReference>
<keyword evidence="1" id="KW-0479">Metal-binding</keyword>
<dbReference type="InterPro" id="IPR001130">
    <property type="entry name" value="TatD-like"/>
</dbReference>
<keyword evidence="4" id="KW-1185">Reference proteome</keyword>
<protein>
    <submittedName>
        <fullName evidence="3">TatD family hydrolase</fullName>
        <ecNumber evidence="3">3.1.-.-</ecNumber>
    </submittedName>
</protein>
<dbReference type="PROSITE" id="PS01091">
    <property type="entry name" value="TATD_3"/>
    <property type="match status" value="1"/>
</dbReference>
<evidence type="ECO:0000256" key="1">
    <source>
        <dbReference type="ARBA" id="ARBA00022723"/>
    </source>
</evidence>
<dbReference type="SUPFAM" id="SSF51556">
    <property type="entry name" value="Metallo-dependent hydrolases"/>
    <property type="match status" value="1"/>
</dbReference>
<dbReference type="Gene3D" id="3.20.20.140">
    <property type="entry name" value="Metal-dependent hydrolases"/>
    <property type="match status" value="1"/>
</dbReference>
<name>A0ABW4BKJ5_9LACO</name>
<dbReference type="InterPro" id="IPR015991">
    <property type="entry name" value="TatD/YcfH-like"/>
</dbReference>
<dbReference type="PROSITE" id="PS01137">
    <property type="entry name" value="TATD_1"/>
    <property type="match status" value="1"/>
</dbReference>
<dbReference type="GO" id="GO:0016787">
    <property type="term" value="F:hydrolase activity"/>
    <property type="evidence" value="ECO:0007669"/>
    <property type="project" value="UniProtKB-KW"/>
</dbReference>
<gene>
    <name evidence="3" type="ORF">ACFQ4R_01820</name>
</gene>
<dbReference type="Proteomes" id="UP001597191">
    <property type="component" value="Unassembled WGS sequence"/>
</dbReference>
<dbReference type="Pfam" id="PF01026">
    <property type="entry name" value="TatD_DNase"/>
    <property type="match status" value="1"/>
</dbReference>
<sequence>MAKIFDSHTHLNDTPFAGQEALFVERAAALGVVKMAIVGSNPTLNAGALKLAHEFPELYAVVGWHPEDAKNFDAAAEQALRQQLLDPKVVAVGEIGLDYHWDSLPREVQRQVFAQQLQIAKEFNLPVSIHSRDALADTYEILQAAQLPAGHIILHSFNATPDWAPRFLDLGAYLSFSGVITFKKAAYLRETVKQVPLDKLLVETDAPYLAPMPYRGRQNEPGYTYYTVQQIATTLGLPVATIAAQTYRNTLKVFGLEADK</sequence>
<dbReference type="InterPro" id="IPR018228">
    <property type="entry name" value="DNase_TatD-rel_CS"/>
</dbReference>
<reference evidence="4" key="1">
    <citation type="journal article" date="2019" name="Int. J. Syst. Evol. Microbiol.">
        <title>The Global Catalogue of Microorganisms (GCM) 10K type strain sequencing project: providing services to taxonomists for standard genome sequencing and annotation.</title>
        <authorList>
            <consortium name="The Broad Institute Genomics Platform"/>
            <consortium name="The Broad Institute Genome Sequencing Center for Infectious Disease"/>
            <person name="Wu L."/>
            <person name="Ma J."/>
        </authorList>
    </citation>
    <scope>NUCLEOTIDE SEQUENCE [LARGE SCALE GENOMIC DNA]</scope>
    <source>
        <strain evidence="4">CCM 8937</strain>
    </source>
</reference>